<name>A0ACC3N1B6_9PEZI</name>
<dbReference type="Proteomes" id="UP001281147">
    <property type="component" value="Unassembled WGS sequence"/>
</dbReference>
<sequence length="159" mass="17704">MLGDDVWFPEIGNMFEITTSVSLPPSRAPVLSTTIKSVSASPAPAPSTTITSPTTIPDDVSKLANYINSLPTKKNGLPSRNKLRKDARLKGEVSRKTGCLRVEKRGSKLSKWEGDKRLFSAELWAWLVDEEGKGLERKSVELAKKLQREERGLREKGRR</sequence>
<accession>A0ACC3N1B6</accession>
<protein>
    <submittedName>
        <fullName evidence="1">Uncharacterized protein</fullName>
    </submittedName>
</protein>
<dbReference type="EMBL" id="JAUTXU010000103">
    <property type="protein sequence ID" value="KAK3708112.1"/>
    <property type="molecule type" value="Genomic_DNA"/>
</dbReference>
<comment type="caution">
    <text evidence="1">The sequence shown here is derived from an EMBL/GenBank/DDBJ whole genome shotgun (WGS) entry which is preliminary data.</text>
</comment>
<reference evidence="1" key="1">
    <citation type="submission" date="2023-07" db="EMBL/GenBank/DDBJ databases">
        <title>Black Yeasts Isolated from many extreme environments.</title>
        <authorList>
            <person name="Coleine C."/>
            <person name="Stajich J.E."/>
            <person name="Selbmann L."/>
        </authorList>
    </citation>
    <scope>NUCLEOTIDE SEQUENCE</scope>
    <source>
        <strain evidence="1">CCFEE 5714</strain>
    </source>
</reference>
<gene>
    <name evidence="1" type="ORF">LTR37_011616</name>
</gene>
<keyword evidence="2" id="KW-1185">Reference proteome</keyword>
<evidence type="ECO:0000313" key="2">
    <source>
        <dbReference type="Proteomes" id="UP001281147"/>
    </source>
</evidence>
<organism evidence="1 2">
    <name type="scientific">Vermiconidia calcicola</name>
    <dbReference type="NCBI Taxonomy" id="1690605"/>
    <lineage>
        <taxon>Eukaryota</taxon>
        <taxon>Fungi</taxon>
        <taxon>Dikarya</taxon>
        <taxon>Ascomycota</taxon>
        <taxon>Pezizomycotina</taxon>
        <taxon>Dothideomycetes</taxon>
        <taxon>Dothideomycetidae</taxon>
        <taxon>Mycosphaerellales</taxon>
        <taxon>Extremaceae</taxon>
        <taxon>Vermiconidia</taxon>
    </lineage>
</organism>
<evidence type="ECO:0000313" key="1">
    <source>
        <dbReference type="EMBL" id="KAK3708112.1"/>
    </source>
</evidence>
<proteinExistence type="predicted"/>